<sequence>MHAKNKTRTRALSAFALTLALGAGLTACGDDTSDAAGQAEVSTTEHNDADVAFASDMITHHAQALSMVDLTLKRELDPEVQALAEDIRDAQGPEIETMADWLTKWGEDVPATMRDHVNSGHDMGDMSDTMDDMGHDDMPGMMTAEEMNELEDAPDSDFQDMWLEMMVEHHEGAIEMAETEQADGQFKDAVDLAGQIIDAQKQEIETMKDLLGS</sequence>
<dbReference type="Pfam" id="PF03713">
    <property type="entry name" value="DUF305"/>
    <property type="match status" value="1"/>
</dbReference>
<feature type="domain" description="DUF305" evidence="2">
    <location>
        <begin position="50"/>
        <end position="211"/>
    </location>
</feature>
<dbReference type="EMBL" id="BAABIM010000001">
    <property type="protein sequence ID" value="GAA4678964.1"/>
    <property type="molecule type" value="Genomic_DNA"/>
</dbReference>
<protein>
    <submittedName>
        <fullName evidence="3">DUF305 domain-containing protein</fullName>
    </submittedName>
</protein>
<dbReference type="InterPro" id="IPR012347">
    <property type="entry name" value="Ferritin-like"/>
</dbReference>
<organism evidence="3 4">
    <name type="scientific">Nocardioides nanhaiensis</name>
    <dbReference type="NCBI Taxonomy" id="1476871"/>
    <lineage>
        <taxon>Bacteria</taxon>
        <taxon>Bacillati</taxon>
        <taxon>Actinomycetota</taxon>
        <taxon>Actinomycetes</taxon>
        <taxon>Propionibacteriales</taxon>
        <taxon>Nocardioidaceae</taxon>
        <taxon>Nocardioides</taxon>
    </lineage>
</organism>
<proteinExistence type="predicted"/>
<evidence type="ECO:0000256" key="1">
    <source>
        <dbReference type="SAM" id="SignalP"/>
    </source>
</evidence>
<dbReference type="InterPro" id="IPR005183">
    <property type="entry name" value="DUF305_CopM-like"/>
</dbReference>
<feature type="signal peptide" evidence="1">
    <location>
        <begin position="1"/>
        <end position="29"/>
    </location>
</feature>
<feature type="chain" id="PRO_5046180693" evidence="1">
    <location>
        <begin position="30"/>
        <end position="213"/>
    </location>
</feature>
<dbReference type="PANTHER" id="PTHR36933">
    <property type="entry name" value="SLL0788 PROTEIN"/>
    <property type="match status" value="1"/>
</dbReference>
<reference evidence="4" key="1">
    <citation type="journal article" date="2019" name="Int. J. Syst. Evol. Microbiol.">
        <title>The Global Catalogue of Microorganisms (GCM) 10K type strain sequencing project: providing services to taxonomists for standard genome sequencing and annotation.</title>
        <authorList>
            <consortium name="The Broad Institute Genomics Platform"/>
            <consortium name="The Broad Institute Genome Sequencing Center for Infectious Disease"/>
            <person name="Wu L."/>
            <person name="Ma J."/>
        </authorList>
    </citation>
    <scope>NUCLEOTIDE SEQUENCE [LARGE SCALE GENOMIC DNA]</scope>
    <source>
        <strain evidence="4">JCM 18127</strain>
    </source>
</reference>
<dbReference type="PROSITE" id="PS51257">
    <property type="entry name" value="PROKAR_LIPOPROTEIN"/>
    <property type="match status" value="1"/>
</dbReference>
<dbReference type="Gene3D" id="1.20.1260.10">
    <property type="match status" value="1"/>
</dbReference>
<keyword evidence="4" id="KW-1185">Reference proteome</keyword>
<dbReference type="RefSeq" id="WP_345264292.1">
    <property type="nucleotide sequence ID" value="NZ_BAABIM010000001.1"/>
</dbReference>
<evidence type="ECO:0000259" key="2">
    <source>
        <dbReference type="Pfam" id="PF03713"/>
    </source>
</evidence>
<keyword evidence="1" id="KW-0732">Signal</keyword>
<name>A0ABP8W2D4_9ACTN</name>
<accession>A0ABP8W2D4</accession>
<evidence type="ECO:0000313" key="3">
    <source>
        <dbReference type="EMBL" id="GAA4678964.1"/>
    </source>
</evidence>
<evidence type="ECO:0000313" key="4">
    <source>
        <dbReference type="Proteomes" id="UP001500621"/>
    </source>
</evidence>
<dbReference type="Proteomes" id="UP001500621">
    <property type="component" value="Unassembled WGS sequence"/>
</dbReference>
<comment type="caution">
    <text evidence="3">The sequence shown here is derived from an EMBL/GenBank/DDBJ whole genome shotgun (WGS) entry which is preliminary data.</text>
</comment>
<gene>
    <name evidence="3" type="ORF">GCM10023226_15360</name>
</gene>
<dbReference type="PANTHER" id="PTHR36933:SF1">
    <property type="entry name" value="SLL0788 PROTEIN"/>
    <property type="match status" value="1"/>
</dbReference>